<evidence type="ECO:0000313" key="2">
    <source>
        <dbReference type="Proteomes" id="UP000589036"/>
    </source>
</evidence>
<dbReference type="AlphaFoldDB" id="A0A852TQY3"/>
<gene>
    <name evidence="1" type="ORF">HDA32_000827</name>
</gene>
<name>A0A852TQY3_9ACTN</name>
<proteinExistence type="predicted"/>
<comment type="caution">
    <text evidence="1">The sequence shown here is derived from an EMBL/GenBank/DDBJ whole genome shotgun (WGS) entry which is preliminary data.</text>
</comment>
<accession>A0A852TQY3</accession>
<organism evidence="1 2">
    <name type="scientific">Spinactinospora alkalitolerans</name>
    <dbReference type="NCBI Taxonomy" id="687207"/>
    <lineage>
        <taxon>Bacteria</taxon>
        <taxon>Bacillati</taxon>
        <taxon>Actinomycetota</taxon>
        <taxon>Actinomycetes</taxon>
        <taxon>Streptosporangiales</taxon>
        <taxon>Nocardiopsidaceae</taxon>
        <taxon>Spinactinospora</taxon>
    </lineage>
</organism>
<reference evidence="1 2" key="1">
    <citation type="submission" date="2020-07" db="EMBL/GenBank/DDBJ databases">
        <title>Sequencing the genomes of 1000 actinobacteria strains.</title>
        <authorList>
            <person name="Klenk H.-P."/>
        </authorList>
    </citation>
    <scope>NUCLEOTIDE SEQUENCE [LARGE SCALE GENOMIC DNA]</scope>
    <source>
        <strain evidence="1 2">CXB654</strain>
    </source>
</reference>
<keyword evidence="2" id="KW-1185">Reference proteome</keyword>
<dbReference type="Proteomes" id="UP000589036">
    <property type="component" value="Unassembled WGS sequence"/>
</dbReference>
<dbReference type="RefSeq" id="WP_179641879.1">
    <property type="nucleotide sequence ID" value="NZ_BAAAYY010000002.1"/>
</dbReference>
<sequence length="110" mass="11672">MRIDEAFSVVGPDAAVDEAVDAGYRPTAERVRELAAGDRPVLVRCAAPPDAGGRREPVELAEALALVSVYAWLGARVFATEHPRAARQALDMVASVRGTRPPAVARRGLV</sequence>
<dbReference type="EC" id="2.5.1.15" evidence="1"/>
<evidence type="ECO:0000313" key="1">
    <source>
        <dbReference type="EMBL" id="NYE45707.1"/>
    </source>
</evidence>
<keyword evidence="1" id="KW-0808">Transferase</keyword>
<protein>
    <submittedName>
        <fullName evidence="1">Dihydropteroate synthase</fullName>
        <ecNumber evidence="1">2.5.1.15</ecNumber>
    </submittedName>
</protein>
<dbReference type="GO" id="GO:0004156">
    <property type="term" value="F:dihydropteroate synthase activity"/>
    <property type="evidence" value="ECO:0007669"/>
    <property type="project" value="UniProtKB-EC"/>
</dbReference>
<dbReference type="EMBL" id="JACCCC010000001">
    <property type="protein sequence ID" value="NYE45707.1"/>
    <property type="molecule type" value="Genomic_DNA"/>
</dbReference>